<reference evidence="3" key="1">
    <citation type="submission" date="2019-08" db="EMBL/GenBank/DDBJ databases">
        <title>The improved chromosome-level genome for the pearl oyster Pinctada fucata martensii using PacBio sequencing and Hi-C.</title>
        <authorList>
            <person name="Zheng Z."/>
        </authorList>
    </citation>
    <scope>NUCLEOTIDE SEQUENCE</scope>
    <source>
        <strain evidence="3">ZZ-2019</strain>
        <tissue evidence="3">Adductor muscle</tissue>
    </source>
</reference>
<sequence>MCACRYSVPTGSPPQGQTIDIDNYYMIGENMGDHEDSGGGYGDSVEEEDDVYSQLAQKERDLTLAAELGKALLEKNEELERRNEQVAEEYAHRIEELEQEKYELHMRLEKKEAEYENTIKELQYDIGHLRQELHSQQYQSSTDVRERSDTIRDLTQQNERLQEEVRMASFREEELASQVKSLREKVTNRRSSMHIHISQLEVLQQEINLLNHRKGELERRIAAVTEEKNAMACSLEESQEKILVLEKSKRETELRIQNQERDIMELQETNVQLQSQLQHMSTNFTQPSHRAEKKSQSLFSEISQMSPNSVSPALTPAITPVLTPDSPRPLISESDESGYCHQMSLAEMMEADDDFECDDDDVELPGPCVSHSLHSPVLTDSQFLTHFQSSPIVMETDDSLRQELVEAYTQLKHMCSAIKERRSTDSLLEQMSECESVQMGNLTSILQELRELMQDMMAYRPTIDIESQVSIDNEDIVSVTELQKHISELKNELLGAQGDLDRVKSELSHRDVQLEEKTKELGQLTNKMTMQHDTLAEVQAQRDQLQTTLAGQGQISRDEIVQEARRDRDLAIEKQNKMEIELAKAKLDLLSLNSQLMEAIQQKVVLSQELDQWQVDMEQLLEVQIKKRIKQESDKEEIYEQLKKHIQGIRKSKSTSFLPSKSRLKED</sequence>
<dbReference type="InterPro" id="IPR051149">
    <property type="entry name" value="Spindly/BICDR_Dynein_Adapter"/>
</dbReference>
<dbReference type="AlphaFoldDB" id="A0AA89BQL7"/>
<organism evidence="3 4">
    <name type="scientific">Pinctada imbricata</name>
    <name type="common">Atlantic pearl-oyster</name>
    <name type="synonym">Pinctada martensii</name>
    <dbReference type="NCBI Taxonomy" id="66713"/>
    <lineage>
        <taxon>Eukaryota</taxon>
        <taxon>Metazoa</taxon>
        <taxon>Spiralia</taxon>
        <taxon>Lophotrochozoa</taxon>
        <taxon>Mollusca</taxon>
        <taxon>Bivalvia</taxon>
        <taxon>Autobranchia</taxon>
        <taxon>Pteriomorphia</taxon>
        <taxon>Pterioida</taxon>
        <taxon>Pterioidea</taxon>
        <taxon>Pteriidae</taxon>
        <taxon>Pinctada</taxon>
    </lineage>
</organism>
<feature type="coiled-coil region" evidence="2">
    <location>
        <begin position="479"/>
        <end position="506"/>
    </location>
</feature>
<evidence type="ECO:0000313" key="3">
    <source>
        <dbReference type="EMBL" id="KAK3083889.1"/>
    </source>
</evidence>
<dbReference type="Proteomes" id="UP001186944">
    <property type="component" value="Unassembled WGS sequence"/>
</dbReference>
<feature type="coiled-coil region" evidence="2">
    <location>
        <begin position="200"/>
        <end position="283"/>
    </location>
</feature>
<comment type="caution">
    <text evidence="3">The sequence shown here is derived from an EMBL/GenBank/DDBJ whole genome shotgun (WGS) entry which is preliminary data.</text>
</comment>
<feature type="coiled-coil region" evidence="2">
    <location>
        <begin position="65"/>
        <end position="171"/>
    </location>
</feature>
<name>A0AA89BQL7_PINIB</name>
<protein>
    <submittedName>
        <fullName evidence="3">Uncharacterized protein</fullName>
    </submittedName>
</protein>
<gene>
    <name evidence="3" type="ORF">FSP39_004795</name>
</gene>
<keyword evidence="1 2" id="KW-0175">Coiled coil</keyword>
<evidence type="ECO:0000313" key="4">
    <source>
        <dbReference type="Proteomes" id="UP001186944"/>
    </source>
</evidence>
<evidence type="ECO:0000256" key="2">
    <source>
        <dbReference type="SAM" id="Coils"/>
    </source>
</evidence>
<dbReference type="EMBL" id="VSWD01000013">
    <property type="protein sequence ID" value="KAK3083889.1"/>
    <property type="molecule type" value="Genomic_DNA"/>
</dbReference>
<dbReference type="PANTHER" id="PTHR32123:SF13">
    <property type="entry name" value="BICAUDAL D-RELATED PROTEIN HOMOLOG"/>
    <property type="match status" value="1"/>
</dbReference>
<accession>A0AA89BQL7</accession>
<proteinExistence type="predicted"/>
<evidence type="ECO:0000256" key="1">
    <source>
        <dbReference type="ARBA" id="ARBA00023054"/>
    </source>
</evidence>
<dbReference type="PANTHER" id="PTHR32123">
    <property type="entry name" value="BICD FAMILY-LIKE CARGO ADAPTER"/>
    <property type="match status" value="1"/>
</dbReference>
<keyword evidence="4" id="KW-1185">Reference proteome</keyword>
<feature type="coiled-coil region" evidence="2">
    <location>
        <begin position="561"/>
        <end position="602"/>
    </location>
</feature>